<comment type="caution">
    <text evidence="1">The sequence shown here is derived from an EMBL/GenBank/DDBJ whole genome shotgun (WGS) entry which is preliminary data.</text>
</comment>
<sequence>MLHVIPEQTSGARRTAPLIDRLSAACGPEVVHPLALRLGRLGPDDVRVLLHCRTLGRFIALTLGPGGRARVQPAVVIRVVRHLSPSGGRRVTVDAEILGLVHQRGYAVRALVKIVDARNGLEHRAEHEDN</sequence>
<gene>
    <name evidence="1" type="ORF">HDA41_000674</name>
</gene>
<reference evidence="1 2" key="1">
    <citation type="submission" date="2020-08" db="EMBL/GenBank/DDBJ databases">
        <title>Sequencing the genomes of 1000 actinobacteria strains.</title>
        <authorList>
            <person name="Klenk H.-P."/>
        </authorList>
    </citation>
    <scope>NUCLEOTIDE SEQUENCE [LARGE SCALE GENOMIC DNA]</scope>
    <source>
        <strain evidence="1 2">DSM 40084</strain>
    </source>
</reference>
<organism evidence="1 2">
    <name type="scientific">Streptomyces caelestis</name>
    <dbReference type="NCBI Taxonomy" id="36816"/>
    <lineage>
        <taxon>Bacteria</taxon>
        <taxon>Bacillati</taxon>
        <taxon>Actinomycetota</taxon>
        <taxon>Actinomycetes</taxon>
        <taxon>Kitasatosporales</taxon>
        <taxon>Streptomycetaceae</taxon>
        <taxon>Streptomyces</taxon>
    </lineage>
</organism>
<proteinExistence type="predicted"/>
<evidence type="ECO:0000313" key="2">
    <source>
        <dbReference type="Proteomes" id="UP000590647"/>
    </source>
</evidence>
<protein>
    <submittedName>
        <fullName evidence="1">Uncharacterized protein</fullName>
    </submittedName>
</protein>
<accession>A0A7W9GZ30</accession>
<keyword evidence="2" id="KW-1185">Reference proteome</keyword>
<dbReference type="EMBL" id="JACHNE010000001">
    <property type="protein sequence ID" value="MBB5792710.1"/>
    <property type="molecule type" value="Genomic_DNA"/>
</dbReference>
<dbReference type="Proteomes" id="UP000590647">
    <property type="component" value="Unassembled WGS sequence"/>
</dbReference>
<name>A0A7W9GZ30_9ACTN</name>
<dbReference type="AlphaFoldDB" id="A0A7W9GZ30"/>
<evidence type="ECO:0000313" key="1">
    <source>
        <dbReference type="EMBL" id="MBB5792710.1"/>
    </source>
</evidence>